<proteinExistence type="predicted"/>
<keyword evidence="1" id="KW-0812">Transmembrane</keyword>
<organism evidence="2 3">
    <name type="scientific">Bombilactobacillus bombi</name>
    <dbReference type="NCBI Taxonomy" id="1303590"/>
    <lineage>
        <taxon>Bacteria</taxon>
        <taxon>Bacillati</taxon>
        <taxon>Bacillota</taxon>
        <taxon>Bacilli</taxon>
        <taxon>Lactobacillales</taxon>
        <taxon>Lactobacillaceae</taxon>
        <taxon>Bombilactobacillus</taxon>
    </lineage>
</organism>
<gene>
    <name evidence="2" type="ORF">DS832_01335</name>
</gene>
<feature type="transmembrane region" description="Helical" evidence="1">
    <location>
        <begin position="7"/>
        <end position="26"/>
    </location>
</feature>
<accession>A0A3R6UWF9</accession>
<comment type="caution">
    <text evidence="2">The sequence shown here is derived from an EMBL/GenBank/DDBJ whole genome shotgun (WGS) entry which is preliminary data.</text>
</comment>
<evidence type="ECO:0000313" key="2">
    <source>
        <dbReference type="EMBL" id="RHW48535.1"/>
    </source>
</evidence>
<evidence type="ECO:0000256" key="1">
    <source>
        <dbReference type="SAM" id="Phobius"/>
    </source>
</evidence>
<keyword evidence="1" id="KW-1133">Transmembrane helix</keyword>
<dbReference type="AlphaFoldDB" id="A0A3R6UWF9"/>
<protein>
    <submittedName>
        <fullName evidence="2">Uncharacterized protein</fullName>
    </submittedName>
</protein>
<keyword evidence="1" id="KW-0472">Membrane</keyword>
<reference evidence="2 3" key="1">
    <citation type="submission" date="2018-07" db="EMBL/GenBank/DDBJ databases">
        <title>Genome sequences of six Lactobacillus spp. isolated from bumble bee guts.</title>
        <authorList>
            <person name="Motta E.V.S."/>
            <person name="Moran N.A."/>
        </authorList>
    </citation>
    <scope>NUCLEOTIDE SEQUENCE [LARGE SCALE GENOMIC DNA]</scope>
    <source>
        <strain evidence="2 3">LV-8.1</strain>
    </source>
</reference>
<sequence>MKKTKKRIIFLSTILIVCISLFTIYYNRKPLLKATSNWLTAQTIPFNLLVNPNKINKSIHPHAIALNEIDNQKYQEDLTEIDNLINSFNRHQQKFSSLSPTQTKQLQKRIKQKPHRYISSITPLLLGQDRTGQYTVLSINCYDDTTQIRSYRYQVYFRNHRSVKSHYLKTTTNTKPPKFIGFTNILGVSGITKAPNFIDTINSTLTNSDVANQPNASSYQYSQLGKNIGLKNSGSALQQYALNSDANYKNSAITGYEISDVPRETKFFITQINKETKHYYTLIYNRNQGNFTGFQTGKHTVADIK</sequence>
<dbReference type="Proteomes" id="UP000284822">
    <property type="component" value="Unassembled WGS sequence"/>
</dbReference>
<dbReference type="EMBL" id="QOCS01000004">
    <property type="protein sequence ID" value="RHW48535.1"/>
    <property type="molecule type" value="Genomic_DNA"/>
</dbReference>
<evidence type="ECO:0000313" key="3">
    <source>
        <dbReference type="Proteomes" id="UP000284822"/>
    </source>
</evidence>
<dbReference type="RefSeq" id="WP_118910033.1">
    <property type="nucleotide sequence ID" value="NZ_QOCS01000004.1"/>
</dbReference>
<name>A0A3R6UWF9_9LACO</name>